<sequence>MRRKFISFFKRDPLLAFDTDGPEADSPPPVDPKTPVSLPATVRDAIDAANIVVQFSAQHDEPRVLFNLPGYNPTVYSDEGVRKIFENIFPELSERQLDKVLKRVDFRIVSAAQAKFNSVMERQTYSARVGGVNWDDDFRNGRW</sequence>
<organism evidence="1 2">
    <name type="scientific">Croceicoccus mobilis</name>
    <dbReference type="NCBI Taxonomy" id="1703339"/>
    <lineage>
        <taxon>Bacteria</taxon>
        <taxon>Pseudomonadati</taxon>
        <taxon>Pseudomonadota</taxon>
        <taxon>Alphaproteobacteria</taxon>
        <taxon>Sphingomonadales</taxon>
        <taxon>Erythrobacteraceae</taxon>
        <taxon>Croceicoccus</taxon>
    </lineage>
</organism>
<dbReference type="EMBL" id="BMIP01000006">
    <property type="protein sequence ID" value="GGD76799.1"/>
    <property type="molecule type" value="Genomic_DNA"/>
</dbReference>
<keyword evidence="2" id="KW-1185">Reference proteome</keyword>
<protein>
    <submittedName>
        <fullName evidence="1">Uncharacterized protein</fullName>
    </submittedName>
</protein>
<dbReference type="Proteomes" id="UP000612349">
    <property type="component" value="Unassembled WGS sequence"/>
</dbReference>
<name>A0A916Z4T7_9SPHN</name>
<dbReference type="AlphaFoldDB" id="A0A916Z4T7"/>
<evidence type="ECO:0000313" key="2">
    <source>
        <dbReference type="Proteomes" id="UP000612349"/>
    </source>
</evidence>
<proteinExistence type="predicted"/>
<evidence type="ECO:0000313" key="1">
    <source>
        <dbReference type="EMBL" id="GGD76799.1"/>
    </source>
</evidence>
<dbReference type="OrthoDB" id="9851025at2"/>
<reference evidence="1" key="2">
    <citation type="submission" date="2020-09" db="EMBL/GenBank/DDBJ databases">
        <authorList>
            <person name="Sun Q."/>
            <person name="Zhou Y."/>
        </authorList>
    </citation>
    <scope>NUCLEOTIDE SEQUENCE</scope>
    <source>
        <strain evidence="1">CGMCC 1.15360</strain>
    </source>
</reference>
<comment type="caution">
    <text evidence="1">The sequence shown here is derived from an EMBL/GenBank/DDBJ whole genome shotgun (WGS) entry which is preliminary data.</text>
</comment>
<dbReference type="RefSeq" id="WP_066770410.1">
    <property type="nucleotide sequence ID" value="NZ_BMIP01000006.1"/>
</dbReference>
<reference evidence="1" key="1">
    <citation type="journal article" date="2014" name="Int. J. Syst. Evol. Microbiol.">
        <title>Complete genome sequence of Corynebacterium casei LMG S-19264T (=DSM 44701T), isolated from a smear-ripened cheese.</title>
        <authorList>
            <consortium name="US DOE Joint Genome Institute (JGI-PGF)"/>
            <person name="Walter F."/>
            <person name="Albersmeier A."/>
            <person name="Kalinowski J."/>
            <person name="Ruckert C."/>
        </authorList>
    </citation>
    <scope>NUCLEOTIDE SEQUENCE</scope>
    <source>
        <strain evidence="1">CGMCC 1.15360</strain>
    </source>
</reference>
<gene>
    <name evidence="1" type="ORF">GCM10010990_28150</name>
</gene>
<accession>A0A916Z4T7</accession>